<keyword evidence="2" id="KW-1185">Reference proteome</keyword>
<sequence length="45" mass="5180">MKSLEICPVCKSQLINREYKIQICNVCGYWTIKGTARLDPAMIFT</sequence>
<dbReference type="STRING" id="644295.Metev_0582"/>
<protein>
    <submittedName>
        <fullName evidence="1">Uncharacterized protein</fullName>
    </submittedName>
</protein>
<evidence type="ECO:0000313" key="1">
    <source>
        <dbReference type="EMBL" id="ADI73491.1"/>
    </source>
</evidence>
<reference evidence="1 2" key="1">
    <citation type="submission" date="2010-06" db="EMBL/GenBank/DDBJ databases">
        <title>Complete sequence chromosome of Methanohalobium evestigatum Z-7303.</title>
        <authorList>
            <consortium name="US DOE Joint Genome Institute"/>
            <person name="Lucas S."/>
            <person name="Copeland A."/>
            <person name="Lapidus A."/>
            <person name="Cheng J.-F."/>
            <person name="Bruce D."/>
            <person name="Goodwin L."/>
            <person name="Pitluck S."/>
            <person name="Saunders E."/>
            <person name="Detter J.C."/>
            <person name="Han C."/>
            <person name="Tapia R."/>
            <person name="Land M."/>
            <person name="Hauser L."/>
            <person name="Kyrpides N."/>
            <person name="Mikhailova N."/>
            <person name="Sieprawska-Lupa M."/>
            <person name="Whitman W.B."/>
            <person name="Anderson I."/>
            <person name="Woyke T."/>
        </authorList>
    </citation>
    <scope>NUCLEOTIDE SEQUENCE [LARGE SCALE GENOMIC DNA]</scope>
    <source>
        <strain evidence="2">ATCC BAA-1072 / DSM 3721 / NBRC 107634 / OCM 161 / Z-7303</strain>
    </source>
</reference>
<accession>D7E8E9</accession>
<dbReference type="Proteomes" id="UP000000391">
    <property type="component" value="Chromosome"/>
</dbReference>
<proteinExistence type="predicted"/>
<dbReference type="EMBL" id="CP002069">
    <property type="protein sequence ID" value="ADI73491.1"/>
    <property type="molecule type" value="Genomic_DNA"/>
</dbReference>
<dbReference type="RefSeq" id="WP_013194059.1">
    <property type="nucleotide sequence ID" value="NC_014253.1"/>
</dbReference>
<evidence type="ECO:0000313" key="2">
    <source>
        <dbReference type="Proteomes" id="UP000000391"/>
    </source>
</evidence>
<dbReference type="HOGENOM" id="CLU_203608_0_0_2"/>
<organism evidence="1 2">
    <name type="scientific">Methanohalobium evestigatum (strain ATCC BAA-1072 / DSM 3721 / NBRC 107634 / OCM 161 / Z-7303)</name>
    <dbReference type="NCBI Taxonomy" id="644295"/>
    <lineage>
        <taxon>Archaea</taxon>
        <taxon>Methanobacteriati</taxon>
        <taxon>Methanobacteriota</taxon>
        <taxon>Stenosarchaea group</taxon>
        <taxon>Methanomicrobia</taxon>
        <taxon>Methanosarcinales</taxon>
        <taxon>Methanosarcinaceae</taxon>
        <taxon>Methanohalobium</taxon>
    </lineage>
</organism>
<dbReference type="AlphaFoldDB" id="D7E8E9"/>
<name>D7E8E9_METEZ</name>
<dbReference type="OrthoDB" id="129392at2157"/>
<dbReference type="GeneID" id="60552906"/>
<dbReference type="KEGG" id="mev:Metev_0582"/>
<gene>
    <name evidence="1" type="ordered locus">Metev_0582</name>
</gene>